<feature type="domain" description="SpoVT-AbrB" evidence="2">
    <location>
        <begin position="2"/>
        <end position="48"/>
    </location>
</feature>
<dbReference type="Proteomes" id="UP000886689">
    <property type="component" value="Unassembled WGS sequence"/>
</dbReference>
<dbReference type="AlphaFoldDB" id="A0A9D7K1G4"/>
<evidence type="ECO:0000313" key="4">
    <source>
        <dbReference type="Proteomes" id="UP000886689"/>
    </source>
</evidence>
<dbReference type="GO" id="GO:0001558">
    <property type="term" value="P:regulation of cell growth"/>
    <property type="evidence" value="ECO:0007669"/>
    <property type="project" value="InterPro"/>
</dbReference>
<dbReference type="EMBL" id="JADJUC010000012">
    <property type="protein sequence ID" value="MBK8524674.1"/>
    <property type="molecule type" value="Genomic_DNA"/>
</dbReference>
<accession>A0A9D7K1G4</accession>
<name>A0A9D7K1G4_9PROT</name>
<dbReference type="Pfam" id="PF15937">
    <property type="entry name" value="PrlF_antitoxin"/>
    <property type="match status" value="1"/>
</dbReference>
<organism evidence="3 4">
    <name type="scientific">Candidatus Proximibacter danicus</name>
    <dbReference type="NCBI Taxonomy" id="2954365"/>
    <lineage>
        <taxon>Bacteria</taxon>
        <taxon>Pseudomonadati</taxon>
        <taxon>Pseudomonadota</taxon>
        <taxon>Betaproteobacteria</taxon>
        <taxon>Candidatus Proximibacter</taxon>
    </lineage>
</organism>
<dbReference type="PROSITE" id="PS51740">
    <property type="entry name" value="SPOVT_ABRB"/>
    <property type="match status" value="1"/>
</dbReference>
<keyword evidence="1" id="KW-0238">DNA-binding</keyword>
<dbReference type="SUPFAM" id="SSF89447">
    <property type="entry name" value="AbrB/MazE/MraZ-like"/>
    <property type="match status" value="1"/>
</dbReference>
<dbReference type="GO" id="GO:0003677">
    <property type="term" value="F:DNA binding"/>
    <property type="evidence" value="ECO:0007669"/>
    <property type="project" value="UniProtKB-UniRule"/>
</dbReference>
<dbReference type="InterPro" id="IPR007159">
    <property type="entry name" value="SpoVT-AbrB_dom"/>
</dbReference>
<dbReference type="InterPro" id="IPR031848">
    <property type="entry name" value="PrlF_antitoxin"/>
</dbReference>
<dbReference type="GO" id="GO:0097351">
    <property type="term" value="F:toxin sequestering activity"/>
    <property type="evidence" value="ECO:0007669"/>
    <property type="project" value="InterPro"/>
</dbReference>
<gene>
    <name evidence="3" type="ORF">IPL58_11580</name>
</gene>
<dbReference type="GO" id="GO:0003700">
    <property type="term" value="F:DNA-binding transcription factor activity"/>
    <property type="evidence" value="ECO:0007669"/>
    <property type="project" value="InterPro"/>
</dbReference>
<reference evidence="3" key="1">
    <citation type="submission" date="2020-10" db="EMBL/GenBank/DDBJ databases">
        <title>Connecting structure to function with the recovery of over 1000 high-quality activated sludge metagenome-assembled genomes encoding full-length rRNA genes using long-read sequencing.</title>
        <authorList>
            <person name="Singleton C.M."/>
            <person name="Petriglieri F."/>
            <person name="Kristensen J.M."/>
            <person name="Kirkegaard R.H."/>
            <person name="Michaelsen T.Y."/>
            <person name="Andersen M.H."/>
            <person name="Karst S.M."/>
            <person name="Dueholm M.S."/>
            <person name="Nielsen P.H."/>
            <person name="Albertsen M."/>
        </authorList>
    </citation>
    <scope>NUCLEOTIDE SEQUENCE</scope>
    <source>
        <strain evidence="3">Hirt_18-Q3-R61-65_BATAC.395</strain>
    </source>
</reference>
<dbReference type="Gene3D" id="2.10.260.10">
    <property type="match status" value="1"/>
</dbReference>
<dbReference type="InterPro" id="IPR037914">
    <property type="entry name" value="SpoVT-AbrB_sf"/>
</dbReference>
<evidence type="ECO:0000259" key="2">
    <source>
        <dbReference type="PROSITE" id="PS51740"/>
    </source>
</evidence>
<evidence type="ECO:0000313" key="3">
    <source>
        <dbReference type="EMBL" id="MBK8524674.1"/>
    </source>
</evidence>
<comment type="caution">
    <text evidence="3">The sequence shown here is derived from an EMBL/GenBank/DDBJ whole genome shotgun (WGS) entry which is preliminary data.</text>
</comment>
<dbReference type="SMART" id="SM00966">
    <property type="entry name" value="SpoVT_AbrB"/>
    <property type="match status" value="1"/>
</dbReference>
<sequence>MTAIAKITTKGQTTVPQEIRAALGVKPGDLIAWDAAADGSVRVRRIQPIDLESLRAAERTPDEWAGAADEEAYRGL</sequence>
<proteinExistence type="predicted"/>
<dbReference type="NCBIfam" id="TIGR01439">
    <property type="entry name" value="lp_hng_hel_AbrB"/>
    <property type="match status" value="1"/>
</dbReference>
<evidence type="ECO:0000256" key="1">
    <source>
        <dbReference type="PROSITE-ProRule" id="PRU01076"/>
    </source>
</evidence>
<protein>
    <submittedName>
        <fullName evidence="3">Type II toxin-antitoxin system PrlF family antitoxin</fullName>
    </submittedName>
</protein>